<dbReference type="EMBL" id="AP021888">
    <property type="protein sequence ID" value="BBP42566.1"/>
    <property type="molecule type" value="Genomic_DNA"/>
</dbReference>
<proteinExistence type="predicted"/>
<dbReference type="RefSeq" id="WP_173290103.1">
    <property type="nucleotide sequence ID" value="NZ_AP021888.1"/>
</dbReference>
<dbReference type="PANTHER" id="PTHR47623">
    <property type="entry name" value="OS09G0287300 PROTEIN"/>
    <property type="match status" value="1"/>
</dbReference>
<evidence type="ECO:0000256" key="1">
    <source>
        <dbReference type="PIRSR" id="PIRSR613078-2"/>
    </source>
</evidence>
<dbReference type="CDD" id="cd07067">
    <property type="entry name" value="HP_PGM_like"/>
    <property type="match status" value="1"/>
</dbReference>
<reference evidence="3" key="1">
    <citation type="submission" date="2019-11" db="EMBL/GenBank/DDBJ databases">
        <title>Isolation and characterization of two novel species in the genus Thiomicrorhabdus.</title>
        <authorList>
            <person name="Mochizuki J."/>
            <person name="Kojima H."/>
            <person name="Fukui M."/>
        </authorList>
    </citation>
    <scope>NUCLEOTIDE SEQUENCE [LARGE SCALE GENOMIC DNA]</scope>
    <source>
        <strain evidence="3">AkT22</strain>
    </source>
</reference>
<protein>
    <submittedName>
        <fullName evidence="2">Phosphoglycerate mutase</fullName>
    </submittedName>
</protein>
<dbReference type="Gene3D" id="3.40.50.1240">
    <property type="entry name" value="Phosphoglycerate mutase-like"/>
    <property type="match status" value="1"/>
</dbReference>
<name>A0A6F8PKF9_9GAMM</name>
<accession>A0A6F8PKF9</accession>
<evidence type="ECO:0000313" key="3">
    <source>
        <dbReference type="Proteomes" id="UP000501466"/>
    </source>
</evidence>
<sequence>MSQLRELLILRHGKSDWKQELDDFERPLAERGKKATLKVLRWLEDQKLLPDLILSSTAKRATQTVRRINPDNQINTLYLDELYLAELDTLLQTLAQSPQAQRILLVGHNPGLEKLVSFLAHDQSEETATVETKRFPTAALAVFIMPNDWTQLSAGAGKLVNLIRPRELSVTAQ</sequence>
<gene>
    <name evidence="2" type="ORF">THMIRHAT_03120</name>
</gene>
<dbReference type="KEGG" id="tzo:THMIRHAT_03120"/>
<dbReference type="InterPro" id="IPR029033">
    <property type="entry name" value="His_PPase_superfam"/>
</dbReference>
<dbReference type="Proteomes" id="UP000501466">
    <property type="component" value="Chromosome"/>
</dbReference>
<dbReference type="Pfam" id="PF00300">
    <property type="entry name" value="His_Phos_1"/>
    <property type="match status" value="1"/>
</dbReference>
<dbReference type="SUPFAM" id="SSF53254">
    <property type="entry name" value="Phosphoglycerate mutase-like"/>
    <property type="match status" value="1"/>
</dbReference>
<dbReference type="AlphaFoldDB" id="A0A6F8PKF9"/>
<keyword evidence="3" id="KW-1185">Reference proteome</keyword>
<dbReference type="PANTHER" id="PTHR47623:SF1">
    <property type="entry name" value="OS09G0287300 PROTEIN"/>
    <property type="match status" value="1"/>
</dbReference>
<organism evidence="2 3">
    <name type="scientific">Thiosulfativibrio zosterae</name>
    <dbReference type="NCBI Taxonomy" id="2675053"/>
    <lineage>
        <taxon>Bacteria</taxon>
        <taxon>Pseudomonadati</taxon>
        <taxon>Pseudomonadota</taxon>
        <taxon>Gammaproteobacteria</taxon>
        <taxon>Thiotrichales</taxon>
        <taxon>Piscirickettsiaceae</taxon>
        <taxon>Thiosulfativibrio</taxon>
    </lineage>
</organism>
<dbReference type="InterPro" id="IPR013078">
    <property type="entry name" value="His_Pase_superF_clade-1"/>
</dbReference>
<feature type="binding site" evidence="1">
    <location>
        <position position="60"/>
    </location>
    <ligand>
        <name>substrate</name>
    </ligand>
</feature>
<evidence type="ECO:0000313" key="2">
    <source>
        <dbReference type="EMBL" id="BBP42566.1"/>
    </source>
</evidence>